<gene>
    <name evidence="5" type="ORF">CYBJADRAFT_169366</name>
</gene>
<dbReference type="PANTHER" id="PTHR19836">
    <property type="entry name" value="30S RIBOSOMAL PROTEIN S14"/>
    <property type="match status" value="1"/>
</dbReference>
<evidence type="ECO:0000256" key="4">
    <source>
        <dbReference type="ARBA" id="ARBA00076896"/>
    </source>
</evidence>
<dbReference type="FunFam" id="1.10.287.1480:FF:000001">
    <property type="entry name" value="30S ribosomal protein S14"/>
    <property type="match status" value="1"/>
</dbReference>
<dbReference type="InterPro" id="IPR001209">
    <property type="entry name" value="Ribosomal_uS14"/>
</dbReference>
<dbReference type="Gene3D" id="1.10.287.1480">
    <property type="match status" value="1"/>
</dbReference>
<proteinExistence type="inferred from homology"/>
<dbReference type="OrthoDB" id="413436at2759"/>
<evidence type="ECO:0000256" key="2">
    <source>
        <dbReference type="ARBA" id="ARBA00022980"/>
    </source>
</evidence>
<dbReference type="Pfam" id="PF00253">
    <property type="entry name" value="Ribosomal_S14"/>
    <property type="match status" value="1"/>
</dbReference>
<dbReference type="OMA" id="FGLCRNQ"/>
<evidence type="ECO:0000313" key="5">
    <source>
        <dbReference type="EMBL" id="ODV71520.1"/>
    </source>
</evidence>
<reference evidence="5 6" key="1">
    <citation type="journal article" date="2016" name="Proc. Natl. Acad. Sci. U.S.A.">
        <title>Comparative genomics of biotechnologically important yeasts.</title>
        <authorList>
            <person name="Riley R."/>
            <person name="Haridas S."/>
            <person name="Wolfe K.H."/>
            <person name="Lopes M.R."/>
            <person name="Hittinger C.T."/>
            <person name="Goeker M."/>
            <person name="Salamov A.A."/>
            <person name="Wisecaver J.H."/>
            <person name="Long T.M."/>
            <person name="Calvey C.H."/>
            <person name="Aerts A.L."/>
            <person name="Barry K.W."/>
            <person name="Choi C."/>
            <person name="Clum A."/>
            <person name="Coughlan A.Y."/>
            <person name="Deshpande S."/>
            <person name="Douglass A.P."/>
            <person name="Hanson S.J."/>
            <person name="Klenk H.-P."/>
            <person name="LaButti K.M."/>
            <person name="Lapidus A."/>
            <person name="Lindquist E.A."/>
            <person name="Lipzen A.M."/>
            <person name="Meier-Kolthoff J.P."/>
            <person name="Ohm R.A."/>
            <person name="Otillar R.P."/>
            <person name="Pangilinan J.L."/>
            <person name="Peng Y."/>
            <person name="Rokas A."/>
            <person name="Rosa C.A."/>
            <person name="Scheuner C."/>
            <person name="Sibirny A.A."/>
            <person name="Slot J.C."/>
            <person name="Stielow J.B."/>
            <person name="Sun H."/>
            <person name="Kurtzman C.P."/>
            <person name="Blackwell M."/>
            <person name="Grigoriev I.V."/>
            <person name="Jeffries T.W."/>
        </authorList>
    </citation>
    <scope>NUCLEOTIDE SEQUENCE [LARGE SCALE GENOMIC DNA]</scope>
    <source>
        <strain evidence="6">ATCC 18201 / CBS 1600 / BCRC 20928 / JCM 3617 / NBRC 0987 / NRRL Y-1542</strain>
    </source>
</reference>
<dbReference type="GO" id="GO:0003677">
    <property type="term" value="F:DNA binding"/>
    <property type="evidence" value="ECO:0007669"/>
    <property type="project" value="UniProtKB-KW"/>
</dbReference>
<keyword evidence="5" id="KW-0675">Receptor</keyword>
<evidence type="ECO:0000256" key="1">
    <source>
        <dbReference type="ARBA" id="ARBA00009083"/>
    </source>
</evidence>
<keyword evidence="2" id="KW-0689">Ribosomal protein</keyword>
<dbReference type="GO" id="GO:0005763">
    <property type="term" value="C:mitochondrial small ribosomal subunit"/>
    <property type="evidence" value="ECO:0007669"/>
    <property type="project" value="TreeGrafter"/>
</dbReference>
<sequence>MGGFRFPVKVKNPTCYVNARVLRDNFKREMAAENEVTIQALKYIARNTALPSRARLEAQLQLTTMPNYTRMNTVKDRCVFSGHARGIIKEFRINRYQFREKALAGELPGVRKGSW</sequence>
<dbReference type="Proteomes" id="UP000094389">
    <property type="component" value="Unassembled WGS sequence"/>
</dbReference>
<dbReference type="STRING" id="983966.A0A1E4RWB9"/>
<comment type="similarity">
    <text evidence="1">Belongs to the universal ribosomal protein uS14 family.</text>
</comment>
<dbReference type="EMBL" id="KV453940">
    <property type="protein sequence ID" value="ODV71520.1"/>
    <property type="molecule type" value="Genomic_DNA"/>
</dbReference>
<evidence type="ECO:0000256" key="3">
    <source>
        <dbReference type="ARBA" id="ARBA00023274"/>
    </source>
</evidence>
<dbReference type="GO" id="GO:0006412">
    <property type="term" value="P:translation"/>
    <property type="evidence" value="ECO:0007669"/>
    <property type="project" value="InterPro"/>
</dbReference>
<protein>
    <recommendedName>
        <fullName evidence="4">37S ribosomal protein MRP2, mitochondrial</fullName>
    </recommendedName>
</protein>
<dbReference type="PANTHER" id="PTHR19836:SF19">
    <property type="entry name" value="SMALL RIBOSOMAL SUBUNIT PROTEIN US14M"/>
    <property type="match status" value="1"/>
</dbReference>
<dbReference type="GO" id="GO:0003735">
    <property type="term" value="F:structural constituent of ribosome"/>
    <property type="evidence" value="ECO:0007669"/>
    <property type="project" value="InterPro"/>
</dbReference>
<keyword evidence="5" id="KW-0238">DNA-binding</keyword>
<keyword evidence="6" id="KW-1185">Reference proteome</keyword>
<organism evidence="5 6">
    <name type="scientific">Cyberlindnera jadinii (strain ATCC 18201 / CBS 1600 / BCRC 20928 / JCM 3617 / NBRC 0987 / NRRL Y-1542)</name>
    <name type="common">Torula yeast</name>
    <name type="synonym">Candida utilis</name>
    <dbReference type="NCBI Taxonomy" id="983966"/>
    <lineage>
        <taxon>Eukaryota</taxon>
        <taxon>Fungi</taxon>
        <taxon>Dikarya</taxon>
        <taxon>Ascomycota</taxon>
        <taxon>Saccharomycotina</taxon>
        <taxon>Saccharomycetes</taxon>
        <taxon>Phaffomycetales</taxon>
        <taxon>Phaffomycetaceae</taxon>
        <taxon>Cyberlindnera</taxon>
    </lineage>
</organism>
<dbReference type="RefSeq" id="XP_020068559.1">
    <property type="nucleotide sequence ID" value="XM_020215737.1"/>
</dbReference>
<name>A0A1E4RWB9_CYBJN</name>
<dbReference type="SUPFAM" id="SSF57716">
    <property type="entry name" value="Glucocorticoid receptor-like (DNA-binding domain)"/>
    <property type="match status" value="1"/>
</dbReference>
<evidence type="ECO:0000313" key="6">
    <source>
        <dbReference type="Proteomes" id="UP000094389"/>
    </source>
</evidence>
<dbReference type="AlphaFoldDB" id="A0A1E4RWB9"/>
<dbReference type="GeneID" id="30990133"/>
<keyword evidence="3" id="KW-0687">Ribonucleoprotein</keyword>
<accession>A0A1E4RWB9</accession>